<accession>A0A8J5Z0B9</accession>
<comment type="caution">
    <text evidence="1">The sequence shown here is derived from an EMBL/GenBank/DDBJ whole genome shotgun (WGS) entry which is preliminary data.</text>
</comment>
<dbReference type="AlphaFoldDB" id="A0A8J5Z0B9"/>
<name>A0A8J5Z0B9_9ROSI</name>
<keyword evidence="2" id="KW-1185">Reference proteome</keyword>
<proteinExistence type="predicted"/>
<organism evidence="1 2">
    <name type="scientific">Gossypium anomalum</name>
    <dbReference type="NCBI Taxonomy" id="47600"/>
    <lineage>
        <taxon>Eukaryota</taxon>
        <taxon>Viridiplantae</taxon>
        <taxon>Streptophyta</taxon>
        <taxon>Embryophyta</taxon>
        <taxon>Tracheophyta</taxon>
        <taxon>Spermatophyta</taxon>
        <taxon>Magnoliopsida</taxon>
        <taxon>eudicotyledons</taxon>
        <taxon>Gunneridae</taxon>
        <taxon>Pentapetalae</taxon>
        <taxon>rosids</taxon>
        <taxon>malvids</taxon>
        <taxon>Malvales</taxon>
        <taxon>Malvaceae</taxon>
        <taxon>Malvoideae</taxon>
        <taxon>Gossypium</taxon>
    </lineage>
</organism>
<evidence type="ECO:0000313" key="1">
    <source>
        <dbReference type="EMBL" id="KAG8479419.1"/>
    </source>
</evidence>
<evidence type="ECO:0000313" key="2">
    <source>
        <dbReference type="Proteomes" id="UP000701853"/>
    </source>
</evidence>
<reference evidence="1 2" key="1">
    <citation type="journal article" date="2021" name="bioRxiv">
        <title>The Gossypium anomalum genome as a resource for cotton improvement and evolutionary analysis of hybrid incompatibility.</title>
        <authorList>
            <person name="Grover C.E."/>
            <person name="Yuan D."/>
            <person name="Arick M.A."/>
            <person name="Miller E.R."/>
            <person name="Hu G."/>
            <person name="Peterson D.G."/>
            <person name="Wendel J.F."/>
            <person name="Udall J.A."/>
        </authorList>
    </citation>
    <scope>NUCLEOTIDE SEQUENCE [LARGE SCALE GENOMIC DNA]</scope>
    <source>
        <strain evidence="1">JFW-Udall</strain>
        <tissue evidence="1">Leaf</tissue>
    </source>
</reference>
<sequence length="62" mass="6955">MLVFPTPPIPQTPIFRTSSFIKHCQISSMHNFVASPDRVEVDKTCPIRRGLSTTKPSENLPC</sequence>
<protein>
    <submittedName>
        <fullName evidence="1">Uncharacterized protein</fullName>
    </submittedName>
</protein>
<dbReference type="EMBL" id="JAHUZN010000011">
    <property type="protein sequence ID" value="KAG8479419.1"/>
    <property type="molecule type" value="Genomic_DNA"/>
</dbReference>
<dbReference type="Proteomes" id="UP000701853">
    <property type="component" value="Chromosome 11"/>
</dbReference>
<gene>
    <name evidence="1" type="ORF">CXB51_029935</name>
</gene>